<evidence type="ECO:0000256" key="1">
    <source>
        <dbReference type="ARBA" id="ARBA00022723"/>
    </source>
</evidence>
<dbReference type="GO" id="GO:0046872">
    <property type="term" value="F:metal ion binding"/>
    <property type="evidence" value="ECO:0007669"/>
    <property type="project" value="UniProtKB-KW"/>
</dbReference>
<gene>
    <name evidence="3" type="ORF">UFOPK2918_00527</name>
</gene>
<accession>A0A6J6VT16</accession>
<dbReference type="PROSITE" id="PS51819">
    <property type="entry name" value="VOC"/>
    <property type="match status" value="1"/>
</dbReference>
<name>A0A6J6VT16_9ZZZZ</name>
<dbReference type="InterPro" id="IPR051785">
    <property type="entry name" value="MMCE/EMCE_epimerase"/>
</dbReference>
<dbReference type="InterPro" id="IPR037523">
    <property type="entry name" value="VOC_core"/>
</dbReference>
<dbReference type="GO" id="GO:0004493">
    <property type="term" value="F:methylmalonyl-CoA epimerase activity"/>
    <property type="evidence" value="ECO:0007669"/>
    <property type="project" value="TreeGrafter"/>
</dbReference>
<evidence type="ECO:0000313" key="3">
    <source>
        <dbReference type="EMBL" id="CAB4775250.1"/>
    </source>
</evidence>
<dbReference type="EMBL" id="CAEZZT010000026">
    <property type="protein sequence ID" value="CAB4775250.1"/>
    <property type="molecule type" value="Genomic_DNA"/>
</dbReference>
<dbReference type="GO" id="GO:0046491">
    <property type="term" value="P:L-methylmalonyl-CoA metabolic process"/>
    <property type="evidence" value="ECO:0007669"/>
    <property type="project" value="TreeGrafter"/>
</dbReference>
<organism evidence="3">
    <name type="scientific">freshwater metagenome</name>
    <dbReference type="NCBI Taxonomy" id="449393"/>
    <lineage>
        <taxon>unclassified sequences</taxon>
        <taxon>metagenomes</taxon>
        <taxon>ecological metagenomes</taxon>
    </lineage>
</organism>
<proteinExistence type="predicted"/>
<keyword evidence="1" id="KW-0479">Metal-binding</keyword>
<reference evidence="3" key="1">
    <citation type="submission" date="2020-05" db="EMBL/GenBank/DDBJ databases">
        <authorList>
            <person name="Chiriac C."/>
            <person name="Salcher M."/>
            <person name="Ghai R."/>
            <person name="Kavagutti S V."/>
        </authorList>
    </citation>
    <scope>NUCLEOTIDE SEQUENCE</scope>
</reference>
<dbReference type="PANTHER" id="PTHR43048:SF3">
    <property type="entry name" value="METHYLMALONYL-COA EPIMERASE, MITOCHONDRIAL"/>
    <property type="match status" value="1"/>
</dbReference>
<protein>
    <submittedName>
        <fullName evidence="3">Unannotated protein</fullName>
    </submittedName>
</protein>
<dbReference type="Pfam" id="PF00903">
    <property type="entry name" value="Glyoxalase"/>
    <property type="match status" value="1"/>
</dbReference>
<dbReference type="InterPro" id="IPR004360">
    <property type="entry name" value="Glyas_Fos-R_dOase_dom"/>
</dbReference>
<evidence type="ECO:0000259" key="2">
    <source>
        <dbReference type="PROSITE" id="PS51819"/>
    </source>
</evidence>
<dbReference type="PANTHER" id="PTHR43048">
    <property type="entry name" value="METHYLMALONYL-COA EPIMERASE"/>
    <property type="match status" value="1"/>
</dbReference>
<dbReference type="Gene3D" id="3.10.180.10">
    <property type="entry name" value="2,3-Dihydroxybiphenyl 1,2-Dioxygenase, domain 1"/>
    <property type="match status" value="1"/>
</dbReference>
<dbReference type="InterPro" id="IPR029068">
    <property type="entry name" value="Glyas_Bleomycin-R_OHBP_Dase"/>
</dbReference>
<dbReference type="SUPFAM" id="SSF54593">
    <property type="entry name" value="Glyoxalase/Bleomycin resistance protein/Dihydroxybiphenyl dioxygenase"/>
    <property type="match status" value="1"/>
</dbReference>
<dbReference type="AlphaFoldDB" id="A0A6J6VT16"/>
<sequence>MAQITKAHHTGISVKSLRESTKFYKELLGFEEVFSWNPQAEYIGVLTGYPDVDLNATILKMPGVDVFLELLEYGNVDLKDIDHGNANPGIAHIAFFVDDVDEWFKELTEKGVKSVSAPVTPTIGPNKGGRAIYMIDPDGVRVELIQSSKSFGEYKGE</sequence>
<feature type="domain" description="VOC" evidence="2">
    <location>
        <begin position="6"/>
        <end position="147"/>
    </location>
</feature>